<organism evidence="2 3">
    <name type="scientific">Azospirillum brasilense</name>
    <dbReference type="NCBI Taxonomy" id="192"/>
    <lineage>
        <taxon>Bacteria</taxon>
        <taxon>Pseudomonadati</taxon>
        <taxon>Pseudomonadota</taxon>
        <taxon>Alphaproteobacteria</taxon>
        <taxon>Rhodospirillales</taxon>
        <taxon>Azospirillaceae</taxon>
        <taxon>Azospirillum</taxon>
    </lineage>
</organism>
<dbReference type="AlphaFoldDB" id="A0A235HAY6"/>
<dbReference type="EMBL" id="NOWT01000018">
    <property type="protein sequence ID" value="OYD82882.1"/>
    <property type="molecule type" value="Genomic_DNA"/>
</dbReference>
<proteinExistence type="predicted"/>
<gene>
    <name evidence="2" type="ORF">CHT98_18490</name>
</gene>
<keyword evidence="2" id="KW-0614">Plasmid</keyword>
<dbReference type="Proteomes" id="UP000215367">
    <property type="component" value="Unassembled WGS sequence"/>
</dbReference>
<sequence length="109" mass="12302">MVRQHRVQRRRARCHFGRVEPAHAARGALDAAEAANRSLAAALADETLFKEVRHRVENNLQVTTGLLQMLARRFDDLAVRAHLDRSGDQHPQARLPVRHGRRVGHLPAV</sequence>
<feature type="domain" description="Signal transduction histidine kinase subgroup 2 dimerisation and phosphoacceptor" evidence="1">
    <location>
        <begin position="51"/>
        <end position="86"/>
    </location>
</feature>
<dbReference type="InterPro" id="IPR011495">
    <property type="entry name" value="Sig_transdc_His_kin_sub2_dim/P"/>
</dbReference>
<reference evidence="2 3" key="1">
    <citation type="submission" date="2017-07" db="EMBL/GenBank/DDBJ databases">
        <title>Whole genome sequence of Azospirillum brasilense 2A1, a potential biofertilizer strain.</title>
        <authorList>
            <person name="Fontana C.A."/>
            <person name="Toffoli L.M."/>
            <person name="Salazar S.M."/>
            <person name="Puglisi E."/>
            <person name="Pedraza R."/>
            <person name="Bassi D."/>
            <person name="Cocconcelli P.S."/>
        </authorList>
    </citation>
    <scope>NUCLEOTIDE SEQUENCE [LARGE SCALE GENOMIC DNA]</scope>
    <source>
        <strain evidence="2 3">2A1</strain>
        <plasmid evidence="2">unnamed</plasmid>
    </source>
</reference>
<evidence type="ECO:0000259" key="1">
    <source>
        <dbReference type="Pfam" id="PF07568"/>
    </source>
</evidence>
<dbReference type="RefSeq" id="WP_094304969.1">
    <property type="nucleotide sequence ID" value="NZ_NOWT01000018.1"/>
</dbReference>
<accession>A0A235HAY6</accession>
<evidence type="ECO:0000313" key="2">
    <source>
        <dbReference type="EMBL" id="OYD82882.1"/>
    </source>
</evidence>
<name>A0A235HAY6_AZOBR</name>
<evidence type="ECO:0000313" key="3">
    <source>
        <dbReference type="Proteomes" id="UP000215367"/>
    </source>
</evidence>
<comment type="caution">
    <text evidence="2">The sequence shown here is derived from an EMBL/GenBank/DDBJ whole genome shotgun (WGS) entry which is preliminary data.</text>
</comment>
<protein>
    <recommendedName>
        <fullName evidence="1">Signal transduction histidine kinase subgroup 2 dimerisation and phosphoacceptor domain-containing protein</fullName>
    </recommendedName>
</protein>
<geneLocation type="plasmid" evidence="2">
    <name>unnamed</name>
</geneLocation>
<dbReference type="Pfam" id="PF07568">
    <property type="entry name" value="HisKA_2"/>
    <property type="match status" value="1"/>
</dbReference>